<dbReference type="SUPFAM" id="SSF55961">
    <property type="entry name" value="Bet v1-like"/>
    <property type="match status" value="1"/>
</dbReference>
<evidence type="ECO:0000313" key="3">
    <source>
        <dbReference type="EMBL" id="UWP86258.1"/>
    </source>
</evidence>
<sequence length="172" mass="19260">MFDPGPPAEVGYGQADDGRWVLRFVRDLRHPPEKVWRTLTVPDLLAKWAPFTADRDLGSTGPATLTMIDGDETVPLATEVRSAEPPKLLAYSWGDDLLRWELSPAGDGTRLTLWHTLADRDFVPKVAAGWHQCVRVMELMLDDTPHPPVRGQAALNYGWAELEASYRKTLDL</sequence>
<keyword evidence="4" id="KW-1185">Reference proteome</keyword>
<protein>
    <submittedName>
        <fullName evidence="3">SRPBCC family protein</fullName>
    </submittedName>
</protein>
<dbReference type="Proteomes" id="UP001059617">
    <property type="component" value="Chromosome"/>
</dbReference>
<reference evidence="3" key="1">
    <citation type="submission" date="2021-04" db="EMBL/GenBank/DDBJ databases">
        <authorList>
            <person name="Hartkoorn R.C."/>
            <person name="Beaudoing E."/>
            <person name="Hot D."/>
        </authorList>
    </citation>
    <scope>NUCLEOTIDE SEQUENCE</scope>
    <source>
        <strain evidence="3">NRRL B-16292</strain>
    </source>
</reference>
<organism evidence="3 4">
    <name type="scientific">Dactylosporangium fulvum</name>
    <dbReference type="NCBI Taxonomy" id="53359"/>
    <lineage>
        <taxon>Bacteria</taxon>
        <taxon>Bacillati</taxon>
        <taxon>Actinomycetota</taxon>
        <taxon>Actinomycetes</taxon>
        <taxon>Micromonosporales</taxon>
        <taxon>Micromonosporaceae</taxon>
        <taxon>Dactylosporangium</taxon>
    </lineage>
</organism>
<feature type="domain" description="Activator of Hsp90 ATPase homologue 1/2-like C-terminal" evidence="2">
    <location>
        <begin position="30"/>
        <end position="138"/>
    </location>
</feature>
<gene>
    <name evidence="3" type="ORF">Dfulv_19245</name>
</gene>
<comment type="similarity">
    <text evidence="1">Belongs to the AHA1 family.</text>
</comment>
<dbReference type="Gene3D" id="3.30.530.20">
    <property type="match status" value="1"/>
</dbReference>
<evidence type="ECO:0000259" key="2">
    <source>
        <dbReference type="Pfam" id="PF08327"/>
    </source>
</evidence>
<dbReference type="RefSeq" id="WP_259865377.1">
    <property type="nucleotide sequence ID" value="NZ_BAAAST010000018.1"/>
</dbReference>
<accession>A0ABY5W850</accession>
<dbReference type="InterPro" id="IPR013538">
    <property type="entry name" value="ASHA1/2-like_C"/>
</dbReference>
<reference evidence="3" key="2">
    <citation type="submission" date="2022-09" db="EMBL/GenBank/DDBJ databases">
        <title>Biosynthetic gene clusters of Dactylosporangioum fulvum.</title>
        <authorList>
            <person name="Caradec T."/>
        </authorList>
    </citation>
    <scope>NUCLEOTIDE SEQUENCE</scope>
    <source>
        <strain evidence="3">NRRL B-16292</strain>
    </source>
</reference>
<dbReference type="CDD" id="cd08899">
    <property type="entry name" value="SRPBCC_CalC_Aha1-like_6"/>
    <property type="match status" value="1"/>
</dbReference>
<proteinExistence type="inferred from homology"/>
<dbReference type="EMBL" id="CP073720">
    <property type="protein sequence ID" value="UWP86258.1"/>
    <property type="molecule type" value="Genomic_DNA"/>
</dbReference>
<dbReference type="InterPro" id="IPR023393">
    <property type="entry name" value="START-like_dom_sf"/>
</dbReference>
<dbReference type="Pfam" id="PF08327">
    <property type="entry name" value="AHSA1"/>
    <property type="match status" value="1"/>
</dbReference>
<evidence type="ECO:0000313" key="4">
    <source>
        <dbReference type="Proteomes" id="UP001059617"/>
    </source>
</evidence>
<name>A0ABY5W850_9ACTN</name>
<evidence type="ECO:0000256" key="1">
    <source>
        <dbReference type="ARBA" id="ARBA00006817"/>
    </source>
</evidence>